<dbReference type="KEGG" id="cmic:caldi_16130"/>
<comment type="similarity">
    <text evidence="8">Belongs to the TsuA/YedE (TC 9.B.102) family.</text>
</comment>
<dbReference type="Proteomes" id="UP001163687">
    <property type="component" value="Chromosome"/>
</dbReference>
<evidence type="ECO:0000256" key="5">
    <source>
        <dbReference type="ARBA" id="ARBA00022692"/>
    </source>
</evidence>
<protein>
    <recommendedName>
        <fullName evidence="12">Sulphur transport domain-containing protein</fullName>
    </recommendedName>
</protein>
<feature type="transmembrane region" description="Helical" evidence="9">
    <location>
        <begin position="266"/>
        <end position="284"/>
    </location>
</feature>
<keyword evidence="4" id="KW-0997">Cell inner membrane</keyword>
<dbReference type="PANTHER" id="PTHR30574">
    <property type="entry name" value="INNER MEMBRANE PROTEIN YEDE"/>
    <property type="match status" value="1"/>
</dbReference>
<evidence type="ECO:0000256" key="8">
    <source>
        <dbReference type="ARBA" id="ARBA00035655"/>
    </source>
</evidence>
<dbReference type="PANTHER" id="PTHR30574:SF1">
    <property type="entry name" value="SULPHUR TRANSPORT DOMAIN-CONTAINING PROTEIN"/>
    <property type="match status" value="1"/>
</dbReference>
<evidence type="ECO:0000256" key="6">
    <source>
        <dbReference type="ARBA" id="ARBA00022989"/>
    </source>
</evidence>
<dbReference type="InterPro" id="IPR007272">
    <property type="entry name" value="Sulf_transp_TsuA/YedE"/>
</dbReference>
<dbReference type="AlphaFoldDB" id="A0AA35CLB9"/>
<evidence type="ECO:0000256" key="2">
    <source>
        <dbReference type="ARBA" id="ARBA00022448"/>
    </source>
</evidence>
<comment type="subcellular location">
    <subcellularLocation>
        <location evidence="1">Cell inner membrane</location>
        <topology evidence="1">Multi-pass membrane protein</topology>
    </subcellularLocation>
</comment>
<sequence>MPSAARRSWTPAAVLALGAAGVIALVPGPARADWVWGFFAGAAMQRSRLCFAGAVRDAVLFRALQMGRAILMLLAGSVAAGWWAAARHAAAGLGHHGYWAAITPGVVAGAFLFGTGMVLAGGCLAGSLWRLGEGQAAYLWTVAGWAAGSGLGRLLLPLPERLDQLHRGLALPDVLGLPGSAALSLAVLGGGILGLALWDRRQPAVGEELPQTGGAGAAGARWRRLLRAPWPPEAGALMTAALAGAYLALTGRTWSLTPALAAPGRATAFAAGLVLGGFAGAALGHELRWRRPLTARDAGLRAAGGLLMGFGAWISLGCTVGALIGGMASFSLHAWVWMLSAVAGGVGGSWLLLSVGRPGARPASPGQGVSREQGV</sequence>
<feature type="transmembrane region" description="Helical" evidence="9">
    <location>
        <begin position="234"/>
        <end position="254"/>
    </location>
</feature>
<evidence type="ECO:0008006" key="12">
    <source>
        <dbReference type="Google" id="ProtNLM"/>
    </source>
</evidence>
<gene>
    <name evidence="10" type="ORF">caldi_16130</name>
</gene>
<feature type="transmembrane region" description="Helical" evidence="9">
    <location>
        <begin position="67"/>
        <end position="86"/>
    </location>
</feature>
<evidence type="ECO:0000256" key="7">
    <source>
        <dbReference type="ARBA" id="ARBA00023136"/>
    </source>
</evidence>
<keyword evidence="11" id="KW-1185">Reference proteome</keyword>
<evidence type="ECO:0000256" key="1">
    <source>
        <dbReference type="ARBA" id="ARBA00004429"/>
    </source>
</evidence>
<feature type="transmembrane region" description="Helical" evidence="9">
    <location>
        <begin position="98"/>
        <end position="125"/>
    </location>
</feature>
<keyword evidence="5 9" id="KW-0812">Transmembrane</keyword>
<evidence type="ECO:0000313" key="11">
    <source>
        <dbReference type="Proteomes" id="UP001163687"/>
    </source>
</evidence>
<dbReference type="RefSeq" id="WP_264844544.1">
    <property type="nucleotide sequence ID" value="NZ_AP025628.1"/>
</dbReference>
<keyword evidence="7 9" id="KW-0472">Membrane</keyword>
<dbReference type="EMBL" id="AP025628">
    <property type="protein sequence ID" value="BDG60523.1"/>
    <property type="molecule type" value="Genomic_DNA"/>
</dbReference>
<keyword evidence="3" id="KW-1003">Cell membrane</keyword>
<evidence type="ECO:0000256" key="3">
    <source>
        <dbReference type="ARBA" id="ARBA00022475"/>
    </source>
</evidence>
<evidence type="ECO:0000313" key="10">
    <source>
        <dbReference type="EMBL" id="BDG60523.1"/>
    </source>
</evidence>
<evidence type="ECO:0000256" key="4">
    <source>
        <dbReference type="ARBA" id="ARBA00022519"/>
    </source>
</evidence>
<keyword evidence="2" id="KW-0813">Transport</keyword>
<accession>A0AA35CLB9</accession>
<feature type="transmembrane region" description="Helical" evidence="9">
    <location>
        <begin position="176"/>
        <end position="198"/>
    </location>
</feature>
<keyword evidence="6 9" id="KW-1133">Transmembrane helix</keyword>
<evidence type="ECO:0000256" key="9">
    <source>
        <dbReference type="SAM" id="Phobius"/>
    </source>
</evidence>
<proteinExistence type="inferred from homology"/>
<feature type="transmembrane region" description="Helical" evidence="9">
    <location>
        <begin position="334"/>
        <end position="353"/>
    </location>
</feature>
<name>A0AA35CLB9_9FIRM</name>
<dbReference type="Pfam" id="PF04143">
    <property type="entry name" value="Sulf_transp"/>
    <property type="match status" value="1"/>
</dbReference>
<dbReference type="GO" id="GO:0005886">
    <property type="term" value="C:plasma membrane"/>
    <property type="evidence" value="ECO:0007669"/>
    <property type="project" value="UniProtKB-SubCell"/>
</dbReference>
<reference evidence="10" key="1">
    <citation type="submission" date="2022-03" db="EMBL/GenBank/DDBJ databases">
        <title>Complete genome sequence of Caldinitratiruptor microaerophilus.</title>
        <authorList>
            <person name="Mukaiyama R."/>
            <person name="Nishiyama T."/>
            <person name="Ueda K."/>
        </authorList>
    </citation>
    <scope>NUCLEOTIDE SEQUENCE</scope>
    <source>
        <strain evidence="10">JCM 16183</strain>
    </source>
</reference>
<organism evidence="10 11">
    <name type="scientific">Caldinitratiruptor microaerophilus</name>
    <dbReference type="NCBI Taxonomy" id="671077"/>
    <lineage>
        <taxon>Bacteria</taxon>
        <taxon>Bacillati</taxon>
        <taxon>Bacillota</taxon>
        <taxon>Clostridia</taxon>
        <taxon>Eubacteriales</taxon>
        <taxon>Symbiobacteriaceae</taxon>
        <taxon>Caldinitratiruptor</taxon>
    </lineage>
</organism>
<feature type="transmembrane region" description="Helical" evidence="9">
    <location>
        <begin position="305"/>
        <end position="328"/>
    </location>
</feature>